<keyword evidence="4" id="KW-0677">Repeat</keyword>
<evidence type="ECO:0000256" key="5">
    <source>
        <dbReference type="ARBA" id="ARBA00023002"/>
    </source>
</evidence>
<keyword evidence="7 9" id="KW-0503">Monooxygenase</keyword>
<dbReference type="HAMAP" id="MF_03101">
    <property type="entry name" value="Deoxyhypusine_hydroxylase"/>
    <property type="match status" value="1"/>
</dbReference>
<protein>
    <recommendedName>
        <fullName evidence="9">Deoxyhypusine hydroxylase</fullName>
        <shortName evidence="9">DOHH</shortName>
        <ecNumber evidence="9">1.14.99.29</ecNumber>
    </recommendedName>
    <alternativeName>
        <fullName evidence="9">Deoxyhypusine dioxygenase</fullName>
    </alternativeName>
    <alternativeName>
        <fullName evidence="9">Deoxyhypusine monooxygenase</fullName>
    </alternativeName>
</protein>
<comment type="catalytic activity">
    <reaction evidence="1 9">
        <text>[eIF5A protein]-deoxyhypusine + AH2 + O2 = [eIF5A protein]-hypusine + A + H2O</text>
        <dbReference type="Rhea" id="RHEA:14101"/>
        <dbReference type="Rhea" id="RHEA-COMP:10144"/>
        <dbReference type="Rhea" id="RHEA-COMP:12592"/>
        <dbReference type="ChEBI" id="CHEBI:13193"/>
        <dbReference type="ChEBI" id="CHEBI:15377"/>
        <dbReference type="ChEBI" id="CHEBI:15379"/>
        <dbReference type="ChEBI" id="CHEBI:17499"/>
        <dbReference type="ChEBI" id="CHEBI:82657"/>
        <dbReference type="ChEBI" id="CHEBI:91175"/>
        <dbReference type="EC" id="1.14.99.29"/>
    </reaction>
</comment>
<dbReference type="Proteomes" id="UP001648503">
    <property type="component" value="Unassembled WGS sequence"/>
</dbReference>
<feature type="binding site" evidence="9">
    <location>
        <position position="74"/>
    </location>
    <ligand>
        <name>Fe cation</name>
        <dbReference type="ChEBI" id="CHEBI:24875"/>
        <label>1</label>
    </ligand>
</feature>
<evidence type="ECO:0000313" key="11">
    <source>
        <dbReference type="Proteomes" id="UP001648503"/>
    </source>
</evidence>
<dbReference type="InterPro" id="IPR016024">
    <property type="entry name" value="ARM-type_fold"/>
</dbReference>
<dbReference type="Pfam" id="PF13646">
    <property type="entry name" value="HEAT_2"/>
    <property type="match status" value="2"/>
</dbReference>
<evidence type="ECO:0000256" key="6">
    <source>
        <dbReference type="ARBA" id="ARBA00023004"/>
    </source>
</evidence>
<feature type="binding site" evidence="9">
    <location>
        <position position="266"/>
    </location>
    <ligand>
        <name>Fe cation</name>
        <dbReference type="ChEBI" id="CHEBI:24875"/>
        <label>2</label>
    </ligand>
</feature>
<keyword evidence="9" id="KW-0539">Nucleus</keyword>
<keyword evidence="9" id="KW-0963">Cytoplasm</keyword>
<evidence type="ECO:0000256" key="1">
    <source>
        <dbReference type="ARBA" id="ARBA00000068"/>
    </source>
</evidence>
<dbReference type="InterPro" id="IPR027517">
    <property type="entry name" value="Deoxyhypusine_hydroxylase"/>
</dbReference>
<comment type="similarity">
    <text evidence="9">Belongs to the deoxyhypusine hydroxylase family.</text>
</comment>
<keyword evidence="3 9" id="KW-0479">Metal-binding</keyword>
<feature type="binding site" evidence="9">
    <location>
        <position position="75"/>
    </location>
    <ligand>
        <name>Fe cation</name>
        <dbReference type="ChEBI" id="CHEBI:24875"/>
        <label>1</label>
    </ligand>
</feature>
<comment type="function">
    <text evidence="9">Catalyzes the hydroxylation of the N(6)-(4-aminobutyl)-L-lysine intermediate to form hypusine, an essential post-translational modification only found in mature eIF-5A factor.</text>
</comment>
<comment type="cofactor">
    <cofactor evidence="9">
        <name>Fe(2+)</name>
        <dbReference type="ChEBI" id="CHEBI:29033"/>
    </cofactor>
    <text evidence="9">Binds 2 Fe(2+) ions per subunit.</text>
</comment>
<keyword evidence="8 9" id="KW-0386">Hypusine biosynthesis</keyword>
<evidence type="ECO:0000256" key="7">
    <source>
        <dbReference type="ARBA" id="ARBA00023033"/>
    </source>
</evidence>
<evidence type="ECO:0000256" key="4">
    <source>
        <dbReference type="ARBA" id="ARBA00022737"/>
    </source>
</evidence>
<keyword evidence="11" id="KW-1185">Reference proteome</keyword>
<proteinExistence type="inferred from homology"/>
<feature type="binding site" evidence="9">
    <location>
        <position position="233"/>
    </location>
    <ligand>
        <name>Fe cation</name>
        <dbReference type="ChEBI" id="CHEBI:24875"/>
        <label>2</label>
    </ligand>
</feature>
<comment type="subcellular location">
    <subcellularLocation>
        <location evidence="9">Cytoplasm</location>
    </subcellularLocation>
    <subcellularLocation>
        <location evidence="9">Nucleus</location>
    </subcellularLocation>
</comment>
<dbReference type="SMART" id="SM00567">
    <property type="entry name" value="EZ_HEAT"/>
    <property type="match status" value="6"/>
</dbReference>
<dbReference type="InterPro" id="IPR011989">
    <property type="entry name" value="ARM-like"/>
</dbReference>
<sequence>MSTEQHLNKDQETQKPTLSVTQETYAELQDSLCTPTHPLAKRFRALFTLKSLKSNQAVDIIAQAFCDPSALLKHELAYVLGQMKNPYAIAPLSAVLHDLTQEPMVRHEAAEALGAIADPKALDILRPFLQDEVVEVRETTVLAIERIEYEMKKAANHGVAEEDIGTYSSIDPAPAVKHSHLSTNELKESLLNTDNTLFERYRAMFALRNRGNTEDVLALAEGFSDSSALFRHEVAYVFGQMQHPASIPSLIKVLSDTLEAGMVRHEAAEALGSIAAPECLPVLRQFVNDPERVVRESCIVGLDMFEHENSGEFQYADALVK</sequence>
<evidence type="ECO:0000256" key="3">
    <source>
        <dbReference type="ARBA" id="ARBA00022723"/>
    </source>
</evidence>
<evidence type="ECO:0000256" key="8">
    <source>
        <dbReference type="ARBA" id="ARBA00023256"/>
    </source>
</evidence>
<organism evidence="10 11">
    <name type="scientific">Batrachochytrium salamandrivorans</name>
    <dbReference type="NCBI Taxonomy" id="1357716"/>
    <lineage>
        <taxon>Eukaryota</taxon>
        <taxon>Fungi</taxon>
        <taxon>Fungi incertae sedis</taxon>
        <taxon>Chytridiomycota</taxon>
        <taxon>Chytridiomycota incertae sedis</taxon>
        <taxon>Chytridiomycetes</taxon>
        <taxon>Rhizophydiales</taxon>
        <taxon>Rhizophydiales incertae sedis</taxon>
        <taxon>Batrachochytrium</taxon>
    </lineage>
</organism>
<feature type="binding site" evidence="9">
    <location>
        <position position="265"/>
    </location>
    <ligand>
        <name>Fe cation</name>
        <dbReference type="ChEBI" id="CHEBI:24875"/>
        <label>2</label>
    </ligand>
</feature>
<dbReference type="PANTHER" id="PTHR12697">
    <property type="entry name" value="PBS LYASE HEAT-LIKE PROTEIN"/>
    <property type="match status" value="1"/>
</dbReference>
<dbReference type="SUPFAM" id="SSF48371">
    <property type="entry name" value="ARM repeat"/>
    <property type="match status" value="1"/>
</dbReference>
<comment type="caution">
    <text evidence="10">The sequence shown here is derived from an EMBL/GenBank/DDBJ whole genome shotgun (WGS) entry which is preliminary data.</text>
</comment>
<evidence type="ECO:0000256" key="9">
    <source>
        <dbReference type="HAMAP-Rule" id="MF_03101"/>
    </source>
</evidence>
<feature type="binding site" evidence="9">
    <location>
        <position position="232"/>
    </location>
    <ligand>
        <name>Fe cation</name>
        <dbReference type="ChEBI" id="CHEBI:24875"/>
        <label>2</label>
    </ligand>
</feature>
<keyword evidence="5 9" id="KW-0560">Oxidoreductase</keyword>
<dbReference type="EC" id="1.14.99.29" evidence="9"/>
<evidence type="ECO:0000256" key="2">
    <source>
        <dbReference type="ARBA" id="ARBA00005041"/>
    </source>
</evidence>
<gene>
    <name evidence="9" type="primary">LIA1</name>
    <name evidence="10" type="ORF">BASA50_009489</name>
</gene>
<feature type="binding site" evidence="9">
    <location>
        <position position="107"/>
    </location>
    <ligand>
        <name>Fe cation</name>
        <dbReference type="ChEBI" id="CHEBI:24875"/>
        <label>1</label>
    </ligand>
</feature>
<dbReference type="EMBL" id="JAFCIX010000435">
    <property type="protein sequence ID" value="KAH6590227.1"/>
    <property type="molecule type" value="Genomic_DNA"/>
</dbReference>
<evidence type="ECO:0000313" key="10">
    <source>
        <dbReference type="EMBL" id="KAH6590227.1"/>
    </source>
</evidence>
<feature type="binding site" evidence="9">
    <location>
        <position position="108"/>
    </location>
    <ligand>
        <name>Fe cation</name>
        <dbReference type="ChEBI" id="CHEBI:24875"/>
        <label>1</label>
    </ligand>
</feature>
<dbReference type="PANTHER" id="PTHR12697:SF5">
    <property type="entry name" value="DEOXYHYPUSINE HYDROXYLASE"/>
    <property type="match status" value="1"/>
</dbReference>
<dbReference type="Gene3D" id="1.25.10.10">
    <property type="entry name" value="Leucine-rich Repeat Variant"/>
    <property type="match status" value="2"/>
</dbReference>
<comment type="pathway">
    <text evidence="2 9">Protein modification; eIF5A hypusination.</text>
</comment>
<name>A0ABQ8F270_9FUNG</name>
<reference evidence="10 11" key="1">
    <citation type="submission" date="2021-02" db="EMBL/GenBank/DDBJ databases">
        <title>Variation within the Batrachochytrium salamandrivorans European outbreak.</title>
        <authorList>
            <person name="Kelly M."/>
            <person name="Pasmans F."/>
            <person name="Shea T.P."/>
            <person name="Munoz J.F."/>
            <person name="Carranza S."/>
            <person name="Cuomo C.A."/>
            <person name="Martel A."/>
        </authorList>
    </citation>
    <scope>NUCLEOTIDE SEQUENCE [LARGE SCALE GENOMIC DNA]</scope>
    <source>
        <strain evidence="10 11">AMFP18/2</strain>
    </source>
</reference>
<accession>A0ABQ8F270</accession>
<dbReference type="InterPro" id="IPR004155">
    <property type="entry name" value="PBS_lyase_HEAT"/>
</dbReference>
<keyword evidence="6 9" id="KW-0408">Iron</keyword>